<dbReference type="PROSITE" id="PS50850">
    <property type="entry name" value="MFS"/>
    <property type="match status" value="1"/>
</dbReference>
<protein>
    <submittedName>
        <fullName evidence="9">Inorganic phosphate cotransporter isoform X1</fullName>
    </submittedName>
</protein>
<dbReference type="InterPro" id="IPR011701">
    <property type="entry name" value="MFS"/>
</dbReference>
<evidence type="ECO:0000256" key="2">
    <source>
        <dbReference type="ARBA" id="ARBA00022692"/>
    </source>
</evidence>
<evidence type="ECO:0000313" key="8">
    <source>
        <dbReference type="Proteomes" id="UP000829291"/>
    </source>
</evidence>
<name>A0A6J0BTX2_NEOLC</name>
<evidence type="ECO:0000313" key="9">
    <source>
        <dbReference type="RefSeq" id="XP_015517448.2"/>
    </source>
</evidence>
<dbReference type="FunCoup" id="A0A6J0BTX2">
    <property type="interactions" value="102"/>
</dbReference>
<feature type="transmembrane region" description="Helical" evidence="6">
    <location>
        <begin position="202"/>
        <end position="224"/>
    </location>
</feature>
<gene>
    <name evidence="9" type="primary">LOC107222546</name>
</gene>
<feature type="domain" description="Major facilitator superfamily (MFS) profile" evidence="7">
    <location>
        <begin position="14"/>
        <end position="459"/>
    </location>
</feature>
<dbReference type="Proteomes" id="UP000829291">
    <property type="component" value="Chromosome 7"/>
</dbReference>
<dbReference type="AlphaFoldDB" id="A0A6J0BTX2"/>
<sequence length="497" mass="54281">MLTSWKLCCARIPQRWVFTVMGCLAGVNVCTMRISLSLAITQMVVSAETSNSTSSDEICPASDSTTSGTGSGGSYEWDTYTQGVILSSFYWGYVFTQIPGGMLADKIGGKYVLGLGIFTSAIFTLLTPVVVETFDSTGLIVLRFLMGLGEGTTIPAMAELVPRWSAPGEESIIGTVVTSGILLGNMLGTALSGVLIQNSSMGWPLVFYVFGAAGVLWFFAWVLLCYNNPDVHPFITESEKNFLRKTTNCKKELVPTPWRHILTSVPVWALLIATIGDGFSYFTMVTDLPLYMRSVLNFSVQSNGFLSALPSLLMWIVSIASSWVADWFIKTRKMNVTNVRKSFTAVAMVVPAIFIVTASYVGCNRVVVVVLFVLGMGFMGLANPGIFINPIDLSPNHSGTIMGMKTTVSALTGIAAPYLVGVLTPNQTVSEWRVVFWICFGSFLECALVFVIWGDGKVQYWNDPDFRVRLDNQQPVTKIQKVENVARSNITIELPLS</sequence>
<evidence type="ECO:0000256" key="6">
    <source>
        <dbReference type="SAM" id="Phobius"/>
    </source>
</evidence>
<organism evidence="9">
    <name type="scientific">Neodiprion lecontei</name>
    <name type="common">Redheaded pine sawfly</name>
    <dbReference type="NCBI Taxonomy" id="441921"/>
    <lineage>
        <taxon>Eukaryota</taxon>
        <taxon>Metazoa</taxon>
        <taxon>Ecdysozoa</taxon>
        <taxon>Arthropoda</taxon>
        <taxon>Hexapoda</taxon>
        <taxon>Insecta</taxon>
        <taxon>Pterygota</taxon>
        <taxon>Neoptera</taxon>
        <taxon>Endopterygota</taxon>
        <taxon>Hymenoptera</taxon>
        <taxon>Tenthredinoidea</taxon>
        <taxon>Diprionidae</taxon>
        <taxon>Diprioninae</taxon>
        <taxon>Neodiprion</taxon>
    </lineage>
</organism>
<evidence type="ECO:0000256" key="4">
    <source>
        <dbReference type="ARBA" id="ARBA00023136"/>
    </source>
</evidence>
<evidence type="ECO:0000259" key="7">
    <source>
        <dbReference type="PROSITE" id="PS50850"/>
    </source>
</evidence>
<feature type="region of interest" description="Disordered" evidence="5">
    <location>
        <begin position="52"/>
        <end position="71"/>
    </location>
</feature>
<dbReference type="PANTHER" id="PTHR11662">
    <property type="entry name" value="SOLUTE CARRIER FAMILY 17"/>
    <property type="match status" value="1"/>
</dbReference>
<feature type="transmembrane region" description="Helical" evidence="6">
    <location>
        <begin position="261"/>
        <end position="284"/>
    </location>
</feature>
<dbReference type="Pfam" id="PF07690">
    <property type="entry name" value="MFS_1"/>
    <property type="match status" value="1"/>
</dbReference>
<dbReference type="Gene3D" id="1.20.1250.20">
    <property type="entry name" value="MFS general substrate transporter like domains"/>
    <property type="match status" value="2"/>
</dbReference>
<dbReference type="KEGG" id="nlo:107222546"/>
<dbReference type="OrthoDB" id="2985014at2759"/>
<evidence type="ECO:0000256" key="5">
    <source>
        <dbReference type="SAM" id="MobiDB-lite"/>
    </source>
</evidence>
<feature type="transmembrane region" description="Helical" evidence="6">
    <location>
        <begin position="111"/>
        <end position="131"/>
    </location>
</feature>
<evidence type="ECO:0000256" key="3">
    <source>
        <dbReference type="ARBA" id="ARBA00022989"/>
    </source>
</evidence>
<feature type="transmembrane region" description="Helical" evidence="6">
    <location>
        <begin position="367"/>
        <end position="388"/>
    </location>
</feature>
<dbReference type="GeneID" id="107222546"/>
<feature type="transmembrane region" description="Helical" evidence="6">
    <location>
        <begin position="432"/>
        <end position="453"/>
    </location>
</feature>
<accession>A0A6J0BTX2</accession>
<dbReference type="InterPro" id="IPR020846">
    <property type="entry name" value="MFS_dom"/>
</dbReference>
<dbReference type="RefSeq" id="XP_015517448.2">
    <property type="nucleotide sequence ID" value="XM_015661962.2"/>
</dbReference>
<dbReference type="InParanoid" id="A0A6J0BTX2"/>
<feature type="transmembrane region" description="Helical" evidence="6">
    <location>
        <begin position="304"/>
        <end position="329"/>
    </location>
</feature>
<dbReference type="InterPro" id="IPR050382">
    <property type="entry name" value="MFS_Na/Anion_cotransporter"/>
</dbReference>
<keyword evidence="2 6" id="KW-0812">Transmembrane</keyword>
<evidence type="ECO:0000256" key="1">
    <source>
        <dbReference type="ARBA" id="ARBA00004141"/>
    </source>
</evidence>
<dbReference type="InterPro" id="IPR036259">
    <property type="entry name" value="MFS_trans_sf"/>
</dbReference>
<keyword evidence="8" id="KW-1185">Reference proteome</keyword>
<feature type="transmembrane region" description="Helical" evidence="6">
    <location>
        <begin position="400"/>
        <end position="420"/>
    </location>
</feature>
<dbReference type="GO" id="GO:0016020">
    <property type="term" value="C:membrane"/>
    <property type="evidence" value="ECO:0007669"/>
    <property type="project" value="UniProtKB-SubCell"/>
</dbReference>
<proteinExistence type="predicted"/>
<dbReference type="CDD" id="cd17318">
    <property type="entry name" value="MFS_SLC17"/>
    <property type="match status" value="1"/>
</dbReference>
<feature type="transmembrane region" description="Helical" evidence="6">
    <location>
        <begin position="341"/>
        <end position="361"/>
    </location>
</feature>
<dbReference type="PANTHER" id="PTHR11662:SF415">
    <property type="entry name" value="AT30085P-RELATED"/>
    <property type="match status" value="1"/>
</dbReference>
<keyword evidence="3 6" id="KW-1133">Transmembrane helix</keyword>
<comment type="subcellular location">
    <subcellularLocation>
        <location evidence="1">Membrane</location>
        <topology evidence="1">Multi-pass membrane protein</topology>
    </subcellularLocation>
</comment>
<feature type="transmembrane region" description="Helical" evidence="6">
    <location>
        <begin position="172"/>
        <end position="196"/>
    </location>
</feature>
<dbReference type="SUPFAM" id="SSF103473">
    <property type="entry name" value="MFS general substrate transporter"/>
    <property type="match status" value="1"/>
</dbReference>
<dbReference type="GO" id="GO:0006820">
    <property type="term" value="P:monoatomic anion transport"/>
    <property type="evidence" value="ECO:0007669"/>
    <property type="project" value="TreeGrafter"/>
</dbReference>
<dbReference type="GO" id="GO:0015293">
    <property type="term" value="F:symporter activity"/>
    <property type="evidence" value="ECO:0007669"/>
    <property type="project" value="UniProtKB-KW"/>
</dbReference>
<reference evidence="9" key="1">
    <citation type="submission" date="2025-08" db="UniProtKB">
        <authorList>
            <consortium name="RefSeq"/>
        </authorList>
    </citation>
    <scope>IDENTIFICATION</scope>
    <source>
        <tissue evidence="9">Thorax and Abdomen</tissue>
    </source>
</reference>
<keyword evidence="4 6" id="KW-0472">Membrane</keyword>